<name>A0AAQ2NCP0_BACFG</name>
<dbReference type="RefSeq" id="WP_008657378.1">
    <property type="nucleotide sequence ID" value="NZ_CAAKNW010000057.1"/>
</dbReference>
<dbReference type="AlphaFoldDB" id="A0AAQ2NCP0"/>
<reference evidence="1" key="1">
    <citation type="submission" date="2022-08" db="EMBL/GenBank/DDBJ databases">
        <title>Genome Sequencing of Bacteroides fragilis Group Isolates with Nanopore Technology.</title>
        <authorList>
            <person name="Tisza M.J."/>
            <person name="Smith D."/>
            <person name="Dekker J.P."/>
        </authorList>
    </citation>
    <scope>NUCLEOTIDE SEQUENCE</scope>
    <source>
        <strain evidence="1">BFG-70</strain>
    </source>
</reference>
<evidence type="ECO:0000313" key="2">
    <source>
        <dbReference type="Proteomes" id="UP001060330"/>
    </source>
</evidence>
<evidence type="ECO:0000313" key="1">
    <source>
        <dbReference type="EMBL" id="UVR56338.1"/>
    </source>
</evidence>
<dbReference type="Proteomes" id="UP001060330">
    <property type="component" value="Chromosome"/>
</dbReference>
<proteinExistence type="predicted"/>
<organism evidence="1 2">
    <name type="scientific">Bacteroides fragilis</name>
    <dbReference type="NCBI Taxonomy" id="817"/>
    <lineage>
        <taxon>Bacteria</taxon>
        <taxon>Pseudomonadati</taxon>
        <taxon>Bacteroidota</taxon>
        <taxon>Bacteroidia</taxon>
        <taxon>Bacteroidales</taxon>
        <taxon>Bacteroidaceae</taxon>
        <taxon>Bacteroides</taxon>
    </lineage>
</organism>
<dbReference type="EMBL" id="CP103216">
    <property type="protein sequence ID" value="UVR56338.1"/>
    <property type="molecule type" value="Genomic_DNA"/>
</dbReference>
<accession>A0AAQ2NCP0</accession>
<gene>
    <name evidence="1" type="ORF">NXX45_21955</name>
</gene>
<sequence length="111" mass="12850">MIPQNYQALIDKLILGTNMKKISWKKTSRQTEFQTSVGSGTITTDNWKDDTTDMTYVDFVIWNDEGEAIDSISAFKGDEDYDSIMQLHECARRAYLKIDETINDIMNHLDF</sequence>
<protein>
    <submittedName>
        <fullName evidence="1">Uncharacterized protein</fullName>
    </submittedName>
</protein>